<sequence>MSGQSDNGLLKKHIDGFWEGHSIEEDTWTLGPVRQSVPGFSTYRVAPVSAGSAWVYVTVGASAVGGCEFFLLSPYESRVHAETLAVVSHFNSERKGELDVGSTLNMGRPWMSGSQMDHLLVSLPYPYGPDLENAYVGGRRVRFLWLLPVYGKEVDLIKNHSLEEFESRMDECEPDILSLDRPAVC</sequence>
<evidence type="ECO:0000313" key="2">
    <source>
        <dbReference type="EMBL" id="RNL84263.1"/>
    </source>
</evidence>
<evidence type="ECO:0000313" key="3">
    <source>
        <dbReference type="Proteomes" id="UP000269198"/>
    </source>
</evidence>
<dbReference type="AlphaFoldDB" id="A0A3N0E8V2"/>
<dbReference type="Proteomes" id="UP000269198">
    <property type="component" value="Unassembled WGS sequence"/>
</dbReference>
<organism evidence="2 3">
    <name type="scientific">Halostreptopolyspora alba</name>
    <dbReference type="NCBI Taxonomy" id="2487137"/>
    <lineage>
        <taxon>Bacteria</taxon>
        <taxon>Bacillati</taxon>
        <taxon>Actinomycetota</taxon>
        <taxon>Actinomycetes</taxon>
        <taxon>Streptosporangiales</taxon>
        <taxon>Nocardiopsidaceae</taxon>
        <taxon>Halostreptopolyspora</taxon>
    </lineage>
</organism>
<keyword evidence="3" id="KW-1185">Reference proteome</keyword>
<proteinExistence type="predicted"/>
<gene>
    <name evidence="2" type="ORF">EFW17_13135</name>
</gene>
<evidence type="ECO:0000259" key="1">
    <source>
        <dbReference type="Pfam" id="PF05076"/>
    </source>
</evidence>
<dbReference type="Pfam" id="PF05076">
    <property type="entry name" value="SUFU"/>
    <property type="match status" value="1"/>
</dbReference>
<dbReference type="OrthoDB" id="3821329at2"/>
<dbReference type="InterPro" id="IPR020941">
    <property type="entry name" value="SUFU-like_domain"/>
</dbReference>
<dbReference type="EMBL" id="RJMB01000012">
    <property type="protein sequence ID" value="RNL84263.1"/>
    <property type="molecule type" value="Genomic_DNA"/>
</dbReference>
<comment type="caution">
    <text evidence="2">The sequence shown here is derived from an EMBL/GenBank/DDBJ whole genome shotgun (WGS) entry which is preliminary data.</text>
</comment>
<name>A0A3N0E8V2_9ACTN</name>
<protein>
    <submittedName>
        <fullName evidence="2">Suppressor of fused domain protein</fullName>
    </submittedName>
</protein>
<feature type="domain" description="Suppressor of fused-like" evidence="1">
    <location>
        <begin position="80"/>
        <end position="182"/>
    </location>
</feature>
<reference evidence="2 3" key="1">
    <citation type="submission" date="2018-11" db="EMBL/GenBank/DDBJ databases">
        <title>The genome draft of YIM 96095.</title>
        <authorList>
            <person name="Tang S.-K."/>
            <person name="Chunyu W.-X."/>
            <person name="Feng Y.-Z."/>
        </authorList>
    </citation>
    <scope>NUCLEOTIDE SEQUENCE [LARGE SCALE GENOMIC DNA]</scope>
    <source>
        <strain evidence="2 3">YIM 96095</strain>
    </source>
</reference>
<accession>A0A3N0E8V2</accession>